<evidence type="ECO:0000256" key="2">
    <source>
        <dbReference type="ARBA" id="ARBA00007131"/>
    </source>
</evidence>
<accession>A0A2R4WVC7</accession>
<reference evidence="6 7" key="1">
    <citation type="submission" date="2018-04" db="EMBL/GenBank/DDBJ databases">
        <title>Methylobacterium sp. PR1016A genome.</title>
        <authorList>
            <person name="Park W."/>
        </authorList>
    </citation>
    <scope>NUCLEOTIDE SEQUENCE [LARGE SCALE GENOMIC DNA]</scope>
    <source>
        <strain evidence="6 7">PR1016A</strain>
    </source>
</reference>
<organism evidence="6 7">
    <name type="scientific">Methylobacterium currus</name>
    <dbReference type="NCBI Taxonomy" id="2051553"/>
    <lineage>
        <taxon>Bacteria</taxon>
        <taxon>Pseudomonadati</taxon>
        <taxon>Pseudomonadota</taxon>
        <taxon>Alphaproteobacteria</taxon>
        <taxon>Hyphomicrobiales</taxon>
        <taxon>Methylobacteriaceae</taxon>
        <taxon>Methylobacterium</taxon>
    </lineage>
</organism>
<dbReference type="EMBL" id="CP028844">
    <property type="protein sequence ID" value="AWB25494.1"/>
    <property type="molecule type" value="Genomic_DNA"/>
</dbReference>
<sequence length="290" mass="30595">MARRGHTLREQTPSHGATPAGPAPLAPGLLTLARWRLLAMHRTAGVGHVGGNLSALDAMMLVHHEMLTDADRFVLSKGHAAGALYVTLWSRGLIADAELDSFHADGTRLPGHPPAGHPPGRGLPGIRFGTGSLGHGLSLAGGLALAARLQGRAGRVFCLTSDGEWQEGSTFEALIFCAHRRLANLTIMIDHNRLQGFGTTDEVASLDPIGRVLAGFAVEIREADGHDLADMRRALAPGTDRPVVIVLHTVKGRGVPAIEGRLDSHYLPLTEEQVQEAILGEAIPGTGETA</sequence>
<feature type="domain" description="Transketolase N-terminal" evidence="5">
    <location>
        <begin position="37"/>
        <end position="276"/>
    </location>
</feature>
<dbReference type="OrthoDB" id="8732661at2"/>
<evidence type="ECO:0000313" key="6">
    <source>
        <dbReference type="EMBL" id="AWB25494.1"/>
    </source>
</evidence>
<evidence type="ECO:0000256" key="1">
    <source>
        <dbReference type="ARBA" id="ARBA00001964"/>
    </source>
</evidence>
<feature type="region of interest" description="Disordered" evidence="4">
    <location>
        <begin position="1"/>
        <end position="23"/>
    </location>
</feature>
<dbReference type="RefSeq" id="WP_099957154.1">
    <property type="nucleotide sequence ID" value="NZ_CP028844.1"/>
</dbReference>
<dbReference type="Pfam" id="PF00456">
    <property type="entry name" value="Transketolase_N"/>
    <property type="match status" value="1"/>
</dbReference>
<dbReference type="InterPro" id="IPR005474">
    <property type="entry name" value="Transketolase_N"/>
</dbReference>
<dbReference type="SUPFAM" id="SSF52518">
    <property type="entry name" value="Thiamin diphosphate-binding fold (THDP-binding)"/>
    <property type="match status" value="1"/>
</dbReference>
<comment type="cofactor">
    <cofactor evidence="1">
        <name>thiamine diphosphate</name>
        <dbReference type="ChEBI" id="CHEBI:58937"/>
    </cofactor>
</comment>
<dbReference type="KEGG" id="mee:DA075_31965"/>
<dbReference type="PANTHER" id="PTHR47514">
    <property type="entry name" value="TRANSKETOLASE N-TERMINAL SECTION-RELATED"/>
    <property type="match status" value="1"/>
</dbReference>
<protein>
    <submittedName>
        <fullName evidence="6">Transketolase</fullName>
    </submittedName>
</protein>
<evidence type="ECO:0000256" key="3">
    <source>
        <dbReference type="ARBA" id="ARBA00023052"/>
    </source>
</evidence>
<dbReference type="AlphaFoldDB" id="A0A2R4WVC7"/>
<dbReference type="Proteomes" id="UP000244755">
    <property type="component" value="Chromosome 2"/>
</dbReference>
<gene>
    <name evidence="6" type="ORF">DA075_31965</name>
</gene>
<evidence type="ECO:0000313" key="7">
    <source>
        <dbReference type="Proteomes" id="UP000244755"/>
    </source>
</evidence>
<dbReference type="PANTHER" id="PTHR47514:SF1">
    <property type="entry name" value="TRANSKETOLASE N-TERMINAL SECTION-RELATED"/>
    <property type="match status" value="1"/>
</dbReference>
<name>A0A2R4WVC7_9HYPH</name>
<keyword evidence="3" id="KW-0786">Thiamine pyrophosphate</keyword>
<evidence type="ECO:0000259" key="5">
    <source>
        <dbReference type="Pfam" id="PF00456"/>
    </source>
</evidence>
<evidence type="ECO:0000256" key="4">
    <source>
        <dbReference type="SAM" id="MobiDB-lite"/>
    </source>
</evidence>
<dbReference type="InterPro" id="IPR029061">
    <property type="entry name" value="THDP-binding"/>
</dbReference>
<dbReference type="Gene3D" id="3.40.50.970">
    <property type="match status" value="1"/>
</dbReference>
<proteinExistence type="inferred from homology"/>
<comment type="similarity">
    <text evidence="2">Belongs to the transketolase family.</text>
</comment>
<keyword evidence="7" id="KW-1185">Reference proteome</keyword>